<evidence type="ECO:0000256" key="1">
    <source>
        <dbReference type="SAM" id="Phobius"/>
    </source>
</evidence>
<keyword evidence="1" id="KW-1133">Transmembrane helix</keyword>
<keyword evidence="1" id="KW-0472">Membrane</keyword>
<feature type="transmembrane region" description="Helical" evidence="1">
    <location>
        <begin position="95"/>
        <end position="114"/>
    </location>
</feature>
<dbReference type="PANTHER" id="PTHR37314:SF4">
    <property type="entry name" value="UPF0700 TRANSMEMBRANE PROTEIN YOAK"/>
    <property type="match status" value="1"/>
</dbReference>
<dbReference type="Proteomes" id="UP000003586">
    <property type="component" value="Chromosome"/>
</dbReference>
<proteinExistence type="predicted"/>
<dbReference type="OrthoDB" id="270162at2"/>
<dbReference type="AlphaFoldDB" id="W0EY15"/>
<feature type="transmembrane region" description="Helical" evidence="1">
    <location>
        <begin position="120"/>
        <end position="139"/>
    </location>
</feature>
<accession>W0EY15</accession>
<evidence type="ECO:0000313" key="2">
    <source>
        <dbReference type="EMBL" id="AHF14099.1"/>
    </source>
</evidence>
<feature type="transmembrane region" description="Helical" evidence="1">
    <location>
        <begin position="59"/>
        <end position="83"/>
    </location>
</feature>
<dbReference type="InterPro" id="IPR010699">
    <property type="entry name" value="DUF1275"/>
</dbReference>
<gene>
    <name evidence="2" type="ORF">NIASO_00620</name>
</gene>
<dbReference type="Pfam" id="PF06912">
    <property type="entry name" value="DUF1275"/>
    <property type="match status" value="1"/>
</dbReference>
<protein>
    <submittedName>
        <fullName evidence="2">Membrane protein</fullName>
    </submittedName>
</protein>
<keyword evidence="3" id="KW-1185">Reference proteome</keyword>
<dbReference type="RefSeq" id="WP_008582231.1">
    <property type="nucleotide sequence ID" value="NZ_CP007035.1"/>
</dbReference>
<dbReference type="eggNOG" id="COG3619">
    <property type="taxonomic scope" value="Bacteria"/>
</dbReference>
<name>W0EY15_9BACT</name>
<dbReference type="HOGENOM" id="CLU_073333_1_1_10"/>
<evidence type="ECO:0000313" key="3">
    <source>
        <dbReference type="Proteomes" id="UP000003586"/>
    </source>
</evidence>
<dbReference type="PANTHER" id="PTHR37314">
    <property type="entry name" value="SLR0142 PROTEIN"/>
    <property type="match status" value="1"/>
</dbReference>
<sequence length="240" mass="27078">MFRHRGRARTLVHNLKLASLLSFVAGIVNVAGFFSVQRLTTNVTGHFAYFADEVVKQHFFTAGLYLLYIICFLLGAFFSNLLIELTSKVNQRYANAIPVLAELVLLTVVAVLPATIMQRYADSVVCTLLFTMGLQNALVTKISDSVVRTTHLTGLFTDLGIELSQLFFYRRPEQLSRLNASVKLRFAIISFFFLGGVIGGLGYTRYNNRILFLAIGCLFVGIIYSDVRYRYLLLKKKHIK</sequence>
<feature type="transmembrane region" description="Helical" evidence="1">
    <location>
        <begin position="184"/>
        <end position="204"/>
    </location>
</feature>
<dbReference type="KEGG" id="nso:NIASO_00620"/>
<keyword evidence="1" id="KW-0812">Transmembrane</keyword>
<feature type="transmembrane region" description="Helical" evidence="1">
    <location>
        <begin position="20"/>
        <end position="39"/>
    </location>
</feature>
<feature type="transmembrane region" description="Helical" evidence="1">
    <location>
        <begin position="210"/>
        <end position="227"/>
    </location>
</feature>
<organism evidence="2 3">
    <name type="scientific">Niabella soli DSM 19437</name>
    <dbReference type="NCBI Taxonomy" id="929713"/>
    <lineage>
        <taxon>Bacteria</taxon>
        <taxon>Pseudomonadati</taxon>
        <taxon>Bacteroidota</taxon>
        <taxon>Chitinophagia</taxon>
        <taxon>Chitinophagales</taxon>
        <taxon>Chitinophagaceae</taxon>
        <taxon>Niabella</taxon>
    </lineage>
</organism>
<reference evidence="2 3" key="1">
    <citation type="submission" date="2013-12" db="EMBL/GenBank/DDBJ databases">
        <authorList>
            <consortium name="DOE Joint Genome Institute"/>
            <person name="Eisen J."/>
            <person name="Huntemann M."/>
            <person name="Han J."/>
            <person name="Chen A."/>
            <person name="Kyrpides N."/>
            <person name="Mavromatis K."/>
            <person name="Markowitz V."/>
            <person name="Palaniappan K."/>
            <person name="Ivanova N."/>
            <person name="Schaumberg A."/>
            <person name="Pati A."/>
            <person name="Liolios K."/>
            <person name="Nordberg H.P."/>
            <person name="Cantor M.N."/>
            <person name="Hua S.X."/>
            <person name="Woyke T."/>
        </authorList>
    </citation>
    <scope>NUCLEOTIDE SEQUENCE [LARGE SCALE GENOMIC DNA]</scope>
    <source>
        <strain evidence="3">DSM 19437</strain>
    </source>
</reference>
<dbReference type="STRING" id="929713.NIASO_00620"/>
<dbReference type="EMBL" id="CP007035">
    <property type="protein sequence ID" value="AHF14099.1"/>
    <property type="molecule type" value="Genomic_DNA"/>
</dbReference>